<dbReference type="Proteomes" id="UP001168128">
    <property type="component" value="Unassembled WGS sequence"/>
</dbReference>
<evidence type="ECO:0000313" key="2">
    <source>
        <dbReference type="EMBL" id="MDO3425985.1"/>
    </source>
</evidence>
<evidence type="ECO:0000256" key="1">
    <source>
        <dbReference type="SAM" id="MobiDB-lite"/>
    </source>
</evidence>
<gene>
    <name evidence="2" type="ORF">QWT87_13880</name>
</gene>
<evidence type="ECO:0000313" key="3">
    <source>
        <dbReference type="Proteomes" id="UP001168128"/>
    </source>
</evidence>
<protein>
    <submittedName>
        <fullName evidence="2">Addiction module protein</fullName>
    </submittedName>
</protein>
<dbReference type="InterPro" id="IPR013406">
    <property type="entry name" value="CHP02574_addiction_mod"/>
</dbReference>
<dbReference type="EMBL" id="JAULSJ010000021">
    <property type="protein sequence ID" value="MDO3425985.1"/>
    <property type="molecule type" value="Genomic_DNA"/>
</dbReference>
<sequence length="77" mass="8957">MESTVDIKKRIHDFIDHADERILRIINAIISTEENEEALSSKHQKILDQRLDEHQKNPNSGKSWAEVKNSLKEKHGL</sequence>
<reference evidence="2" key="1">
    <citation type="submission" date="2023-07" db="EMBL/GenBank/DDBJ databases">
        <title>AMR profile of multidrug- resistance Chryseobacterium gambrini related strain.</title>
        <authorList>
            <person name="Kirdat K."/>
            <person name="Bhatt A."/>
            <person name="Kuyare S."/>
            <person name="Yadav A."/>
        </authorList>
    </citation>
    <scope>NUCLEOTIDE SEQUENCE</scope>
    <source>
        <strain evidence="2">APV-1</strain>
    </source>
</reference>
<dbReference type="RefSeq" id="WP_302716577.1">
    <property type="nucleotide sequence ID" value="NZ_JAULSJ010000021.1"/>
</dbReference>
<organism evidence="2 3">
    <name type="scientific">Chryseobacterium urinae</name>
    <dbReference type="NCBI Taxonomy" id="3058400"/>
    <lineage>
        <taxon>Bacteria</taxon>
        <taxon>Pseudomonadati</taxon>
        <taxon>Bacteroidota</taxon>
        <taxon>Flavobacteriia</taxon>
        <taxon>Flavobacteriales</taxon>
        <taxon>Weeksellaceae</taxon>
        <taxon>Chryseobacterium group</taxon>
        <taxon>Chryseobacterium</taxon>
    </lineage>
</organism>
<keyword evidence="3" id="KW-1185">Reference proteome</keyword>
<comment type="caution">
    <text evidence="2">The sequence shown here is derived from an EMBL/GenBank/DDBJ whole genome shotgun (WGS) entry which is preliminary data.</text>
</comment>
<accession>A0ABT8U4K3</accession>
<proteinExistence type="predicted"/>
<name>A0ABT8U4K3_9FLAO</name>
<dbReference type="Pfam" id="PF09720">
    <property type="entry name" value="Unstab_antitox"/>
    <property type="match status" value="1"/>
</dbReference>
<feature type="region of interest" description="Disordered" evidence="1">
    <location>
        <begin position="50"/>
        <end position="77"/>
    </location>
</feature>